<evidence type="ECO:0000256" key="7">
    <source>
        <dbReference type="ARBA" id="ARBA00023239"/>
    </source>
</evidence>
<dbReference type="Proteomes" id="UP000092503">
    <property type="component" value="Unassembled WGS sequence"/>
</dbReference>
<evidence type="ECO:0000256" key="8">
    <source>
        <dbReference type="ARBA" id="ARBA00049047"/>
    </source>
</evidence>
<dbReference type="HAMAP" id="MF_00131">
    <property type="entry name" value="Trp_synth_alpha"/>
    <property type="match status" value="1"/>
</dbReference>
<protein>
    <recommendedName>
        <fullName evidence="9">Tryptophan synthase alpha chain</fullName>
        <ecNumber evidence="9">4.2.1.20</ecNumber>
    </recommendedName>
</protein>
<gene>
    <name evidence="9" type="primary">trpA</name>
    <name evidence="12" type="ORF">XBLMG947_3065</name>
    <name evidence="11" type="ORF">XbrCFBP1976_15640</name>
</gene>
<dbReference type="InterPro" id="IPR011060">
    <property type="entry name" value="RibuloseP-bd_barrel"/>
</dbReference>
<reference evidence="11 14" key="2">
    <citation type="submission" date="2016-08" db="EMBL/GenBank/DDBJ databases">
        <title>Evolution of the type three secretion system and type three effector repertoires in Xanthomonas.</title>
        <authorList>
            <person name="Merda D."/>
            <person name="Briand M."/>
            <person name="Bosis E."/>
            <person name="Rousseau C."/>
            <person name="Portier P."/>
            <person name="Jacques M.-A."/>
            <person name="Fischer-Le Saux M."/>
        </authorList>
    </citation>
    <scope>NUCLEOTIDE SEQUENCE [LARGE SCALE GENOMIC DNA]</scope>
    <source>
        <strain evidence="11 14">CFBP1976</strain>
    </source>
</reference>
<dbReference type="EMBL" id="MDCE01000024">
    <property type="protein sequence ID" value="PPV05746.1"/>
    <property type="molecule type" value="Genomic_DNA"/>
</dbReference>
<feature type="active site" description="Proton acceptor" evidence="9">
    <location>
        <position position="64"/>
    </location>
</feature>
<dbReference type="InterPro" id="IPR018204">
    <property type="entry name" value="Trp_synthase_alpha_AS"/>
</dbReference>
<evidence type="ECO:0000256" key="6">
    <source>
        <dbReference type="ARBA" id="ARBA00023141"/>
    </source>
</evidence>
<evidence type="ECO:0000313" key="13">
    <source>
        <dbReference type="Proteomes" id="UP000092503"/>
    </source>
</evidence>
<dbReference type="CDD" id="cd04724">
    <property type="entry name" value="Tryptophan_synthase_alpha"/>
    <property type="match status" value="1"/>
</dbReference>
<dbReference type="NCBIfam" id="TIGR00262">
    <property type="entry name" value="trpA"/>
    <property type="match status" value="1"/>
</dbReference>
<dbReference type="UniPathway" id="UPA00035">
    <property type="reaction ID" value="UER00044"/>
</dbReference>
<evidence type="ECO:0000313" key="12">
    <source>
        <dbReference type="EMBL" id="SBV52271.1"/>
    </source>
</evidence>
<comment type="subunit">
    <text evidence="3 9">Tetramer of two alpha and two beta chains.</text>
</comment>
<comment type="catalytic activity">
    <reaction evidence="8 9">
        <text>(1S,2R)-1-C-(indol-3-yl)glycerol 3-phosphate + L-serine = D-glyceraldehyde 3-phosphate + L-tryptophan + H2O</text>
        <dbReference type="Rhea" id="RHEA:10532"/>
        <dbReference type="ChEBI" id="CHEBI:15377"/>
        <dbReference type="ChEBI" id="CHEBI:33384"/>
        <dbReference type="ChEBI" id="CHEBI:57912"/>
        <dbReference type="ChEBI" id="CHEBI:58866"/>
        <dbReference type="ChEBI" id="CHEBI:59776"/>
        <dbReference type="EC" id="4.2.1.20"/>
    </reaction>
</comment>
<evidence type="ECO:0000256" key="9">
    <source>
        <dbReference type="HAMAP-Rule" id="MF_00131"/>
    </source>
</evidence>
<name>A0A1C3NPH5_9XANT</name>
<evidence type="ECO:0000256" key="2">
    <source>
        <dbReference type="ARBA" id="ARBA00004733"/>
    </source>
</evidence>
<accession>A0A1C3NPH5</accession>
<evidence type="ECO:0000256" key="3">
    <source>
        <dbReference type="ARBA" id="ARBA00011270"/>
    </source>
</evidence>
<dbReference type="SUPFAM" id="SSF51366">
    <property type="entry name" value="Ribulose-phoshate binding barrel"/>
    <property type="match status" value="1"/>
</dbReference>
<evidence type="ECO:0000256" key="10">
    <source>
        <dbReference type="RuleBase" id="RU003662"/>
    </source>
</evidence>
<dbReference type="Gene3D" id="3.20.20.70">
    <property type="entry name" value="Aldolase class I"/>
    <property type="match status" value="1"/>
</dbReference>
<comment type="similarity">
    <text evidence="9 10">Belongs to the TrpA family.</text>
</comment>
<keyword evidence="4 9" id="KW-0028">Amino-acid biosynthesis</keyword>
<dbReference type="STRING" id="56449.XBLMG947_3065"/>
<dbReference type="PANTHER" id="PTHR43406">
    <property type="entry name" value="TRYPTOPHAN SYNTHASE, ALPHA CHAIN"/>
    <property type="match status" value="1"/>
</dbReference>
<dbReference type="FunFam" id="3.20.20.70:FF:000037">
    <property type="entry name" value="Tryptophan synthase alpha chain"/>
    <property type="match status" value="1"/>
</dbReference>
<organism evidence="12 13">
    <name type="scientific">Xanthomonas bromi</name>
    <dbReference type="NCBI Taxonomy" id="56449"/>
    <lineage>
        <taxon>Bacteria</taxon>
        <taxon>Pseudomonadati</taxon>
        <taxon>Pseudomonadota</taxon>
        <taxon>Gammaproteobacteria</taxon>
        <taxon>Lysobacterales</taxon>
        <taxon>Lysobacteraceae</taxon>
        <taxon>Xanthomonas</taxon>
    </lineage>
</organism>
<dbReference type="PROSITE" id="PS00167">
    <property type="entry name" value="TRP_SYNTHASE_ALPHA"/>
    <property type="match status" value="1"/>
</dbReference>
<dbReference type="OrthoDB" id="9804578at2"/>
<keyword evidence="6 9" id="KW-0057">Aromatic amino acid biosynthesis</keyword>
<evidence type="ECO:0000256" key="4">
    <source>
        <dbReference type="ARBA" id="ARBA00022605"/>
    </source>
</evidence>
<keyword evidence="7 9" id="KW-0456">Lyase</keyword>
<dbReference type="InterPro" id="IPR002028">
    <property type="entry name" value="Trp_synthase_suA"/>
</dbReference>
<sequence>MSRPPDRIGARFDALRHSGRKALIPFITAGDPSLEATVPVMHALVRAGADVIELGVPFSDPMADGPTIQRSSERALGRGAGLAYVLEAVHEFRREDATTPVVLMGYLNPIEIHGTRRFADAAVAAGVDGLLLVDLPPEEADETREIFTEVGLALIALASPTTSEQRLDMLCSTAQGYLYYVSFAGVTGASNLLDTHAASDRLRQLRQRAGAPVVAGFGIKDAASAAAMAVDADGVVVGSALVAALAEADDVRSARERAEAFLAPLRQALDQHKNSRASY</sequence>
<proteinExistence type="inferred from homology"/>
<keyword evidence="14" id="KW-1185">Reference proteome</keyword>
<evidence type="ECO:0000313" key="14">
    <source>
        <dbReference type="Proteomes" id="UP000239710"/>
    </source>
</evidence>
<dbReference type="RefSeq" id="WP_065469492.1">
    <property type="nucleotide sequence ID" value="NZ_FLTX01000047.1"/>
</dbReference>
<dbReference type="AlphaFoldDB" id="A0A1C3NPH5"/>
<comment type="function">
    <text evidence="1 9">The alpha subunit is responsible for the aldol cleavage of indoleglycerol phosphate to indole and glyceraldehyde 3-phosphate.</text>
</comment>
<evidence type="ECO:0000256" key="5">
    <source>
        <dbReference type="ARBA" id="ARBA00022822"/>
    </source>
</evidence>
<keyword evidence="5 9" id="KW-0822">Tryptophan biosynthesis</keyword>
<dbReference type="PANTHER" id="PTHR43406:SF1">
    <property type="entry name" value="TRYPTOPHAN SYNTHASE ALPHA CHAIN, CHLOROPLASTIC"/>
    <property type="match status" value="1"/>
</dbReference>
<dbReference type="GO" id="GO:0004834">
    <property type="term" value="F:tryptophan synthase activity"/>
    <property type="evidence" value="ECO:0007669"/>
    <property type="project" value="UniProtKB-UniRule"/>
</dbReference>
<reference evidence="12 13" key="1">
    <citation type="submission" date="2016-06" db="EMBL/GenBank/DDBJ databases">
        <authorList>
            <person name="Kjaerup R.B."/>
            <person name="Dalgaard T.S."/>
            <person name="Juul-Madsen H.R."/>
        </authorList>
    </citation>
    <scope>NUCLEOTIDE SEQUENCE [LARGE SCALE GENOMIC DNA]</scope>
    <source>
        <strain evidence="12">LMG947</strain>
    </source>
</reference>
<dbReference type="Pfam" id="PF00290">
    <property type="entry name" value="Trp_syntA"/>
    <property type="match status" value="1"/>
</dbReference>
<dbReference type="EMBL" id="FLTX01000047">
    <property type="protein sequence ID" value="SBV52271.1"/>
    <property type="molecule type" value="Genomic_DNA"/>
</dbReference>
<dbReference type="Proteomes" id="UP000239710">
    <property type="component" value="Unassembled WGS sequence"/>
</dbReference>
<dbReference type="InterPro" id="IPR013785">
    <property type="entry name" value="Aldolase_TIM"/>
</dbReference>
<comment type="pathway">
    <text evidence="2 9">Amino-acid biosynthesis; L-tryptophan biosynthesis; L-tryptophan from chorismate: step 5/5.</text>
</comment>
<feature type="active site" description="Proton acceptor" evidence="9">
    <location>
        <position position="53"/>
    </location>
</feature>
<evidence type="ECO:0000313" key="11">
    <source>
        <dbReference type="EMBL" id="PPV05746.1"/>
    </source>
</evidence>
<dbReference type="GO" id="GO:0005829">
    <property type="term" value="C:cytosol"/>
    <property type="evidence" value="ECO:0007669"/>
    <property type="project" value="TreeGrafter"/>
</dbReference>
<dbReference type="EC" id="4.2.1.20" evidence="9"/>
<evidence type="ECO:0000256" key="1">
    <source>
        <dbReference type="ARBA" id="ARBA00003365"/>
    </source>
</evidence>